<proteinExistence type="predicted"/>
<dbReference type="Pfam" id="PF05721">
    <property type="entry name" value="PhyH"/>
    <property type="match status" value="1"/>
</dbReference>
<reference evidence="1 2" key="1">
    <citation type="submission" date="2018-06" db="EMBL/GenBank/DDBJ databases">
        <title>Draft Genome Sequence of a Novel Marine Bacterium Related to the Verrucomicrobia.</title>
        <authorList>
            <person name="Vosseberg J."/>
            <person name="Martijn J."/>
            <person name="Ettema T.J.G."/>
        </authorList>
    </citation>
    <scope>NUCLEOTIDE SEQUENCE [LARGE SCALE GENOMIC DNA]</scope>
    <source>
        <strain evidence="1">TARA_B100001123</strain>
    </source>
</reference>
<accession>A0A2Z4AB48</accession>
<organism evidence="1 2">
    <name type="scientific">Candidatus Moanibacter tarae</name>
    <dbReference type="NCBI Taxonomy" id="2200854"/>
    <lineage>
        <taxon>Bacteria</taxon>
        <taxon>Pseudomonadati</taxon>
        <taxon>Verrucomicrobiota</taxon>
        <taxon>Opitutia</taxon>
        <taxon>Puniceicoccales</taxon>
        <taxon>Puniceicoccales incertae sedis</taxon>
        <taxon>Candidatus Moanibacter</taxon>
    </lineage>
</organism>
<dbReference type="AlphaFoldDB" id="A0A2Z4AB48"/>
<gene>
    <name evidence="1" type="ORF">DF168_00113</name>
</gene>
<dbReference type="EMBL" id="CP029803">
    <property type="protein sequence ID" value="AWT58941.1"/>
    <property type="molecule type" value="Genomic_DNA"/>
</dbReference>
<dbReference type="KEGG" id="mtar:DF168_00113"/>
<dbReference type="SUPFAM" id="SSF51197">
    <property type="entry name" value="Clavaminate synthase-like"/>
    <property type="match status" value="1"/>
</dbReference>
<evidence type="ECO:0000313" key="1">
    <source>
        <dbReference type="EMBL" id="AWT58941.1"/>
    </source>
</evidence>
<dbReference type="InterPro" id="IPR008775">
    <property type="entry name" value="Phytyl_CoA_dOase-like"/>
</dbReference>
<protein>
    <recommendedName>
        <fullName evidence="3">Phytanoyl-CoA dioxygenase family protein</fullName>
    </recommendedName>
</protein>
<dbReference type="Proteomes" id="UP000247465">
    <property type="component" value="Chromosome"/>
</dbReference>
<evidence type="ECO:0000313" key="2">
    <source>
        <dbReference type="Proteomes" id="UP000247465"/>
    </source>
</evidence>
<sequence>MNFMDWAFNLYSSVGVEVMEQLNDKTYDCEPTLSDSQVLEFCKNGYLLLKDVVPDEVNSRVMESMERDTHYEPTGILDEDWFIEGVILNEQVAGAVRSLLGANFHIPILMSNHRVTGPYSATGGWHVDGNYKWSPELNYLQVFYYPQDTPLEVGPTEVLPGSHLIRNKARFMGHLNGIRGAVPTASPAGSVFLTVYQIWHRRGRATVSVLRNMLKYVYWRTNPPQRDWIIDPDFDFSSVSYGGSAEAFAEQFRGDCKTAEMFLWLCGKHDVYQNLGGQSWPLPALRNDTPYGYPDGLDP</sequence>
<name>A0A2Z4AB48_9BACT</name>
<dbReference type="GO" id="GO:0016706">
    <property type="term" value="F:2-oxoglutarate-dependent dioxygenase activity"/>
    <property type="evidence" value="ECO:0007669"/>
    <property type="project" value="UniProtKB-ARBA"/>
</dbReference>
<dbReference type="Gene3D" id="2.60.120.620">
    <property type="entry name" value="q2cbj1_9rhob like domain"/>
    <property type="match status" value="1"/>
</dbReference>
<evidence type="ECO:0008006" key="3">
    <source>
        <dbReference type="Google" id="ProtNLM"/>
    </source>
</evidence>